<gene>
    <name evidence="1" type="ORF">K491DRAFT_116101</name>
</gene>
<dbReference type="AlphaFoldDB" id="A0A6A6STH6"/>
<keyword evidence="2" id="KW-1185">Reference proteome</keyword>
<accession>A0A6A6STH6</accession>
<reference evidence="1" key="1">
    <citation type="journal article" date="2020" name="Stud. Mycol.">
        <title>101 Dothideomycetes genomes: a test case for predicting lifestyles and emergence of pathogens.</title>
        <authorList>
            <person name="Haridas S."/>
            <person name="Albert R."/>
            <person name="Binder M."/>
            <person name="Bloem J."/>
            <person name="Labutti K."/>
            <person name="Salamov A."/>
            <person name="Andreopoulos B."/>
            <person name="Baker S."/>
            <person name="Barry K."/>
            <person name="Bills G."/>
            <person name="Bluhm B."/>
            <person name="Cannon C."/>
            <person name="Castanera R."/>
            <person name="Culley D."/>
            <person name="Daum C."/>
            <person name="Ezra D."/>
            <person name="Gonzalez J."/>
            <person name="Henrissat B."/>
            <person name="Kuo A."/>
            <person name="Liang C."/>
            <person name="Lipzen A."/>
            <person name="Lutzoni F."/>
            <person name="Magnuson J."/>
            <person name="Mondo S."/>
            <person name="Nolan M."/>
            <person name="Ohm R."/>
            <person name="Pangilinan J."/>
            <person name="Park H.-J."/>
            <person name="Ramirez L."/>
            <person name="Alfaro M."/>
            <person name="Sun H."/>
            <person name="Tritt A."/>
            <person name="Yoshinaga Y."/>
            <person name="Zwiers L.-H."/>
            <person name="Turgeon B."/>
            <person name="Goodwin S."/>
            <person name="Spatafora J."/>
            <person name="Crous P."/>
            <person name="Grigoriev I."/>
        </authorList>
    </citation>
    <scope>NUCLEOTIDE SEQUENCE</scope>
    <source>
        <strain evidence="1">CBS 122681</strain>
    </source>
</reference>
<proteinExistence type="predicted"/>
<dbReference type="OrthoDB" id="4770059at2759"/>
<organism evidence="1 2">
    <name type="scientific">Lophiostoma macrostomum CBS 122681</name>
    <dbReference type="NCBI Taxonomy" id="1314788"/>
    <lineage>
        <taxon>Eukaryota</taxon>
        <taxon>Fungi</taxon>
        <taxon>Dikarya</taxon>
        <taxon>Ascomycota</taxon>
        <taxon>Pezizomycotina</taxon>
        <taxon>Dothideomycetes</taxon>
        <taxon>Pleosporomycetidae</taxon>
        <taxon>Pleosporales</taxon>
        <taxon>Lophiostomataceae</taxon>
        <taxon>Lophiostoma</taxon>
    </lineage>
</organism>
<evidence type="ECO:0000313" key="1">
    <source>
        <dbReference type="EMBL" id="KAF2650862.1"/>
    </source>
</evidence>
<evidence type="ECO:0000313" key="2">
    <source>
        <dbReference type="Proteomes" id="UP000799324"/>
    </source>
</evidence>
<name>A0A6A6STH6_9PLEO</name>
<dbReference type="EMBL" id="MU004442">
    <property type="protein sequence ID" value="KAF2650862.1"/>
    <property type="molecule type" value="Genomic_DNA"/>
</dbReference>
<dbReference type="Proteomes" id="UP000799324">
    <property type="component" value="Unassembled WGS sequence"/>
</dbReference>
<protein>
    <submittedName>
        <fullName evidence="1">Uncharacterized protein</fullName>
    </submittedName>
</protein>
<sequence length="114" mass="12514">MEVSRPPFSAISPPSAYLNSLFSRTEPWPPQDTEMTSSTTSTTLTITDPRIIRALNRGPVTSLFTPPTSCTATLTHRQSATVLFVGHEHDPYFDVSCFPMGTLASLDLVQDLEL</sequence>